<dbReference type="InterPro" id="IPR050343">
    <property type="entry name" value="RsuA_PseudoU_synthase"/>
</dbReference>
<dbReference type="SUPFAM" id="SSF55120">
    <property type="entry name" value="Pseudouridine synthase"/>
    <property type="match status" value="1"/>
</dbReference>
<dbReference type="InterPro" id="IPR020094">
    <property type="entry name" value="TruA/RsuA/RluB/E/F_N"/>
</dbReference>
<evidence type="ECO:0000256" key="1">
    <source>
        <dbReference type="ARBA" id="ARBA00008348"/>
    </source>
</evidence>
<feature type="domain" description="RNA-binding S4" evidence="6">
    <location>
        <begin position="1"/>
        <end position="60"/>
    </location>
</feature>
<sequence length="274" mass="31719">MRLDKFLAESSIGRRKIVRTYIKEGMVKVNGEVITEPAIEIKESSDIIEYLDKVVAYTGKVYYMFNKPAGCITARKDTVNKTVFDFFDNVNMNGVFHVGRLDKDTEGLLLLTNDGEFEHQLMYPQKHVEKTYFFWALGSLEEEDRKQLEQGIYIGKGEILTKPAKIEVQKCGMYKDFKHEIPIDTLYNIDSKHYNQPVVSGYLTISEGRKHQVKRMLKAVGCYVVYLKRVSIGELMLDESLEKGQYRFLTEMEIQKLLGECDQVKINIRNILTI</sequence>
<dbReference type="InterPro" id="IPR020103">
    <property type="entry name" value="PsdUridine_synth_cat_dom_sf"/>
</dbReference>
<dbReference type="PANTHER" id="PTHR47683:SF4">
    <property type="entry name" value="PSEUDOURIDINE SYNTHASE"/>
    <property type="match status" value="1"/>
</dbReference>
<dbReference type="SMART" id="SM00363">
    <property type="entry name" value="S4"/>
    <property type="match status" value="1"/>
</dbReference>
<dbReference type="GO" id="GO:0003723">
    <property type="term" value="F:RNA binding"/>
    <property type="evidence" value="ECO:0007669"/>
    <property type="project" value="UniProtKB-KW"/>
</dbReference>
<dbReference type="GO" id="GO:0000455">
    <property type="term" value="P:enzyme-directed rRNA pseudouridine synthesis"/>
    <property type="evidence" value="ECO:0007669"/>
    <property type="project" value="UniProtKB-ARBA"/>
</dbReference>
<dbReference type="Pfam" id="PF00849">
    <property type="entry name" value="PseudoU_synth_2"/>
    <property type="match status" value="1"/>
</dbReference>
<dbReference type="InterPro" id="IPR036986">
    <property type="entry name" value="S4_RNA-bd_sf"/>
</dbReference>
<dbReference type="NCBIfam" id="TIGR00093">
    <property type="entry name" value="pseudouridine synthase"/>
    <property type="match status" value="1"/>
</dbReference>
<comment type="similarity">
    <text evidence="1 5">Belongs to the pseudouridine synthase RsuA family.</text>
</comment>
<dbReference type="InterPro" id="IPR006145">
    <property type="entry name" value="PsdUridine_synth_RsuA/RluA"/>
</dbReference>
<dbReference type="Gene3D" id="3.30.70.1560">
    <property type="entry name" value="Alpha-L RNA-binding motif"/>
    <property type="match status" value="1"/>
</dbReference>
<dbReference type="PROSITE" id="PS50889">
    <property type="entry name" value="S4"/>
    <property type="match status" value="1"/>
</dbReference>
<name>A0A934HWG4_9CLOT</name>
<evidence type="ECO:0000256" key="2">
    <source>
        <dbReference type="ARBA" id="ARBA00022884"/>
    </source>
</evidence>
<evidence type="ECO:0000313" key="8">
    <source>
        <dbReference type="Proteomes" id="UP000622687"/>
    </source>
</evidence>
<dbReference type="Gene3D" id="3.10.290.10">
    <property type="entry name" value="RNA-binding S4 domain"/>
    <property type="match status" value="1"/>
</dbReference>
<dbReference type="Gene3D" id="3.30.70.580">
    <property type="entry name" value="Pseudouridine synthase I, catalytic domain, N-terminal subdomain"/>
    <property type="match status" value="1"/>
</dbReference>
<evidence type="ECO:0000256" key="4">
    <source>
        <dbReference type="PROSITE-ProRule" id="PRU00182"/>
    </source>
</evidence>
<dbReference type="InterPro" id="IPR002942">
    <property type="entry name" value="S4_RNA-bd"/>
</dbReference>
<evidence type="ECO:0000259" key="6">
    <source>
        <dbReference type="SMART" id="SM00363"/>
    </source>
</evidence>
<comment type="caution">
    <text evidence="7">The sequence shown here is derived from an EMBL/GenBank/DDBJ whole genome shotgun (WGS) entry which is preliminary data.</text>
</comment>
<evidence type="ECO:0000256" key="3">
    <source>
        <dbReference type="ARBA" id="ARBA00023235"/>
    </source>
</evidence>
<dbReference type="Proteomes" id="UP000622687">
    <property type="component" value="Unassembled WGS sequence"/>
</dbReference>
<dbReference type="InterPro" id="IPR042092">
    <property type="entry name" value="PsdUridine_s_RsuA/RluB/E/F_cat"/>
</dbReference>
<evidence type="ECO:0000256" key="5">
    <source>
        <dbReference type="RuleBase" id="RU003887"/>
    </source>
</evidence>
<dbReference type="SUPFAM" id="SSF55174">
    <property type="entry name" value="Alpha-L RNA-binding motif"/>
    <property type="match status" value="1"/>
</dbReference>
<proteinExistence type="inferred from homology"/>
<evidence type="ECO:0000313" key="7">
    <source>
        <dbReference type="EMBL" id="MBI6874563.1"/>
    </source>
</evidence>
<gene>
    <name evidence="7" type="ORF">I6U51_17960</name>
</gene>
<dbReference type="EC" id="5.4.99.-" evidence="5"/>
<dbReference type="PROSITE" id="PS01149">
    <property type="entry name" value="PSI_RSU"/>
    <property type="match status" value="1"/>
</dbReference>
<dbReference type="Pfam" id="PF01479">
    <property type="entry name" value="S4"/>
    <property type="match status" value="1"/>
</dbReference>
<accession>A0A934HWG4</accession>
<dbReference type="RefSeq" id="WP_211143932.1">
    <property type="nucleotide sequence ID" value="NZ_JAEEGB010000026.1"/>
</dbReference>
<reference evidence="7" key="1">
    <citation type="submission" date="2020-12" db="EMBL/GenBank/DDBJ databases">
        <title>Clostridium thailandense sp. nov., a novel acetogenic bacterium isolated from peat land soil in Thailand.</title>
        <authorList>
            <person name="Chaikitkaew S."/>
            <person name="Birkeland N.K."/>
        </authorList>
    </citation>
    <scope>NUCLEOTIDE SEQUENCE</scope>
    <source>
        <strain evidence="7">DSM 17425</strain>
    </source>
</reference>
<dbReference type="EMBL" id="JAEEGB010000026">
    <property type="protein sequence ID" value="MBI6874563.1"/>
    <property type="molecule type" value="Genomic_DNA"/>
</dbReference>
<protein>
    <recommendedName>
        <fullName evidence="5">Pseudouridine synthase</fullName>
        <ecNumber evidence="5">5.4.99.-</ecNumber>
    </recommendedName>
</protein>
<dbReference type="PANTHER" id="PTHR47683">
    <property type="entry name" value="PSEUDOURIDINE SYNTHASE FAMILY PROTEIN-RELATED"/>
    <property type="match status" value="1"/>
</dbReference>
<dbReference type="AlphaFoldDB" id="A0A934HWG4"/>
<keyword evidence="2 4" id="KW-0694">RNA-binding</keyword>
<dbReference type="GO" id="GO:0120159">
    <property type="term" value="F:rRNA pseudouridine synthase activity"/>
    <property type="evidence" value="ECO:0007669"/>
    <property type="project" value="UniProtKB-ARBA"/>
</dbReference>
<dbReference type="InterPro" id="IPR018496">
    <property type="entry name" value="PsdUridine_synth_RsuA/RluB_CS"/>
</dbReference>
<dbReference type="InterPro" id="IPR000748">
    <property type="entry name" value="PsdUridine_synth_RsuA/RluB/E/F"/>
</dbReference>
<keyword evidence="3 5" id="KW-0413">Isomerase</keyword>
<keyword evidence="8" id="KW-1185">Reference proteome</keyword>
<organism evidence="7 8">
    <name type="scientific">Clostridium aciditolerans</name>
    <dbReference type="NCBI Taxonomy" id="339861"/>
    <lineage>
        <taxon>Bacteria</taxon>
        <taxon>Bacillati</taxon>
        <taxon>Bacillota</taxon>
        <taxon>Clostridia</taxon>
        <taxon>Eubacteriales</taxon>
        <taxon>Clostridiaceae</taxon>
        <taxon>Clostridium</taxon>
    </lineage>
</organism>
<dbReference type="CDD" id="cd00165">
    <property type="entry name" value="S4"/>
    <property type="match status" value="1"/>
</dbReference>